<evidence type="ECO:0000313" key="8">
    <source>
        <dbReference type="Proteomes" id="UP000323300"/>
    </source>
</evidence>
<keyword evidence="4 5" id="KW-0472">Membrane</keyword>
<feature type="transmembrane region" description="Helical" evidence="5">
    <location>
        <begin position="38"/>
        <end position="62"/>
    </location>
</feature>
<evidence type="ECO:0000256" key="1">
    <source>
        <dbReference type="ARBA" id="ARBA00004141"/>
    </source>
</evidence>
<comment type="subcellular location">
    <subcellularLocation>
        <location evidence="1">Membrane</location>
        <topology evidence="1">Multi-pass membrane protein</topology>
    </subcellularLocation>
</comment>
<sequence length="165" mass="18266">MTAKAGKDAMNTTVLDGEIMTNRFDDTRVYEGVRTRRVLAFCIDYLIVGLLLIPFAILVFLFGILTLGLGWMLFGILVPAVALVYIWNTLGGPRQATTGMQMMGIRLDRLDGKPVDGLFAIVHSVLFWAGNVVLSPLILLATLFLDRKRTVHDLLLGTVVTRSDR</sequence>
<keyword evidence="3 5" id="KW-1133">Transmembrane helix</keyword>
<feature type="transmembrane region" description="Helical" evidence="5">
    <location>
        <begin position="69"/>
        <end position="87"/>
    </location>
</feature>
<evidence type="ECO:0000256" key="5">
    <source>
        <dbReference type="SAM" id="Phobius"/>
    </source>
</evidence>
<name>A0A1I3YKC7_9HYPH</name>
<evidence type="ECO:0000256" key="2">
    <source>
        <dbReference type="ARBA" id="ARBA00022692"/>
    </source>
</evidence>
<dbReference type="EMBL" id="FOSL01000005">
    <property type="protein sequence ID" value="SFK32272.1"/>
    <property type="molecule type" value="Genomic_DNA"/>
</dbReference>
<dbReference type="Pfam" id="PF06271">
    <property type="entry name" value="RDD"/>
    <property type="match status" value="1"/>
</dbReference>
<reference evidence="7 8" key="1">
    <citation type="submission" date="2016-10" db="EMBL/GenBank/DDBJ databases">
        <authorList>
            <person name="Varghese N."/>
            <person name="Submissions S."/>
        </authorList>
    </citation>
    <scope>NUCLEOTIDE SEQUENCE [LARGE SCALE GENOMIC DNA]</scope>
    <source>
        <strain evidence="7 8">DSM 21822</strain>
    </source>
</reference>
<keyword evidence="2 5" id="KW-0812">Transmembrane</keyword>
<evidence type="ECO:0000313" key="7">
    <source>
        <dbReference type="EMBL" id="SFK32272.1"/>
    </source>
</evidence>
<accession>A0A1I3YKC7</accession>
<gene>
    <name evidence="7" type="ORF">SAMN04488498_1056</name>
</gene>
<dbReference type="Proteomes" id="UP000323300">
    <property type="component" value="Unassembled WGS sequence"/>
</dbReference>
<feature type="domain" description="RDD" evidence="6">
    <location>
        <begin position="35"/>
        <end position="156"/>
    </location>
</feature>
<evidence type="ECO:0000256" key="4">
    <source>
        <dbReference type="ARBA" id="ARBA00023136"/>
    </source>
</evidence>
<protein>
    <submittedName>
        <fullName evidence="7">Uncharacterized membrane protein YckC, RDD family</fullName>
    </submittedName>
</protein>
<evidence type="ECO:0000256" key="3">
    <source>
        <dbReference type="ARBA" id="ARBA00022989"/>
    </source>
</evidence>
<evidence type="ECO:0000259" key="6">
    <source>
        <dbReference type="Pfam" id="PF06271"/>
    </source>
</evidence>
<dbReference type="InterPro" id="IPR010432">
    <property type="entry name" value="RDD"/>
</dbReference>
<organism evidence="7 8">
    <name type="scientific">Neomesorhizobium albiziae</name>
    <dbReference type="NCBI Taxonomy" id="335020"/>
    <lineage>
        <taxon>Bacteria</taxon>
        <taxon>Pseudomonadati</taxon>
        <taxon>Pseudomonadota</taxon>
        <taxon>Alphaproteobacteria</taxon>
        <taxon>Hyphomicrobiales</taxon>
        <taxon>Phyllobacteriaceae</taxon>
        <taxon>Neomesorhizobium</taxon>
    </lineage>
</organism>
<dbReference type="AlphaFoldDB" id="A0A1I3YKC7"/>
<proteinExistence type="predicted"/>
<keyword evidence="8" id="KW-1185">Reference proteome</keyword>
<dbReference type="GO" id="GO:0016020">
    <property type="term" value="C:membrane"/>
    <property type="evidence" value="ECO:0007669"/>
    <property type="project" value="UniProtKB-SubCell"/>
</dbReference>
<feature type="transmembrane region" description="Helical" evidence="5">
    <location>
        <begin position="118"/>
        <end position="145"/>
    </location>
</feature>